<sequence>MRSGSLMCAFAAGQGGAPNGISTVADGPMGKGFEAVHDRDRLRVVSLLGRIQNSRSTPDTAGCGSCSRSFLSLNRVPASKTCSTITSNGRSAANSDLSGLEYEFLSFERA</sequence>
<dbReference type="AlphaFoldDB" id="A0A0J6FVR9"/>
<protein>
    <submittedName>
        <fullName evidence="1">Uncharacterized protein</fullName>
    </submittedName>
</protein>
<reference evidence="2" key="2">
    <citation type="journal article" date="2009" name="Genome Res.">
        <title>Comparative genomic analyses of the human fungal pathogens Coccidioides and their relatives.</title>
        <authorList>
            <person name="Sharpton T.J."/>
            <person name="Stajich J.E."/>
            <person name="Rounsley S.D."/>
            <person name="Gardner M.J."/>
            <person name="Wortman J.R."/>
            <person name="Jordar V.S."/>
            <person name="Maiti R."/>
            <person name="Kodira C.D."/>
            <person name="Neafsey D.E."/>
            <person name="Zeng Q."/>
            <person name="Hung C.-Y."/>
            <person name="McMahan C."/>
            <person name="Muszewska A."/>
            <person name="Grynberg M."/>
            <person name="Mandel M.A."/>
            <person name="Kellner E.M."/>
            <person name="Barker B.M."/>
            <person name="Galgiani J.N."/>
            <person name="Orbach M.J."/>
            <person name="Kirkland T.N."/>
            <person name="Cole G.T."/>
            <person name="Henn M.R."/>
            <person name="Birren B.W."/>
            <person name="Taylor J.W."/>
        </authorList>
    </citation>
    <scope>NUCLEOTIDE SEQUENCE [LARGE SCALE GENOMIC DNA]</scope>
    <source>
        <strain evidence="2">RMSCC 3488</strain>
    </source>
</reference>
<proteinExistence type="predicted"/>
<accession>A0A0J6FVR9</accession>
<dbReference type="VEuPathDB" id="FungiDB:CPAG_09837"/>
<name>A0A0J6FVR9_COCPO</name>
<reference evidence="1 2" key="1">
    <citation type="submission" date="2007-06" db="EMBL/GenBank/DDBJ databases">
        <title>The Genome Sequence of Coccidioides posadasii RMSCC_3488.</title>
        <authorList>
            <consortium name="Coccidioides Genome Resources Consortium"/>
            <consortium name="The Broad Institute Genome Sequencing Platform"/>
            <person name="Henn M.R."/>
            <person name="Sykes S."/>
            <person name="Young S."/>
            <person name="Jaffe D."/>
            <person name="Berlin A."/>
            <person name="Alvarez P."/>
            <person name="Butler J."/>
            <person name="Gnerre S."/>
            <person name="Grabherr M."/>
            <person name="Mauceli E."/>
            <person name="Brockman W."/>
            <person name="Kodira C."/>
            <person name="Alvarado L."/>
            <person name="Zeng Q."/>
            <person name="Crawford M."/>
            <person name="Antoine C."/>
            <person name="Devon K."/>
            <person name="Galgiani J."/>
            <person name="Orsborn K."/>
            <person name="Lewis M.L."/>
            <person name="Nusbaum C."/>
            <person name="Galagan J."/>
            <person name="Birren B."/>
        </authorList>
    </citation>
    <scope>NUCLEOTIDE SEQUENCE [LARGE SCALE GENOMIC DNA]</scope>
    <source>
        <strain evidence="1 2">RMSCC 3488</strain>
    </source>
</reference>
<organism evidence="1 2">
    <name type="scientific">Coccidioides posadasii RMSCC 3488</name>
    <dbReference type="NCBI Taxonomy" id="454284"/>
    <lineage>
        <taxon>Eukaryota</taxon>
        <taxon>Fungi</taxon>
        <taxon>Dikarya</taxon>
        <taxon>Ascomycota</taxon>
        <taxon>Pezizomycotina</taxon>
        <taxon>Eurotiomycetes</taxon>
        <taxon>Eurotiomycetidae</taxon>
        <taxon>Onygenales</taxon>
        <taxon>Onygenaceae</taxon>
        <taxon>Coccidioides</taxon>
    </lineage>
</organism>
<reference evidence="2" key="3">
    <citation type="journal article" date="2010" name="Genome Res.">
        <title>Population genomic sequencing of Coccidioides fungi reveals recent hybridization and transposon control.</title>
        <authorList>
            <person name="Neafsey D.E."/>
            <person name="Barker B.M."/>
            <person name="Sharpton T.J."/>
            <person name="Stajich J.E."/>
            <person name="Park D.J."/>
            <person name="Whiston E."/>
            <person name="Hung C.-Y."/>
            <person name="McMahan C."/>
            <person name="White J."/>
            <person name="Sykes S."/>
            <person name="Heiman D."/>
            <person name="Young S."/>
            <person name="Zeng Q."/>
            <person name="Abouelleil A."/>
            <person name="Aftuck L."/>
            <person name="Bessette D."/>
            <person name="Brown A."/>
            <person name="FitzGerald M."/>
            <person name="Lui A."/>
            <person name="Macdonald J.P."/>
            <person name="Priest M."/>
            <person name="Orbach M.J."/>
            <person name="Galgiani J.N."/>
            <person name="Kirkland T.N."/>
            <person name="Cole G.T."/>
            <person name="Birren B.W."/>
            <person name="Henn M.R."/>
            <person name="Taylor J.W."/>
            <person name="Rounsley S.D."/>
        </authorList>
    </citation>
    <scope>NUCLEOTIDE SEQUENCE [LARGE SCALE GENOMIC DNA]</scope>
    <source>
        <strain evidence="2">RMSCC 3488</strain>
    </source>
</reference>
<evidence type="ECO:0000313" key="2">
    <source>
        <dbReference type="Proteomes" id="UP000054567"/>
    </source>
</evidence>
<gene>
    <name evidence="1" type="ORF">CPAG_09837</name>
</gene>
<dbReference type="Proteomes" id="UP000054567">
    <property type="component" value="Unassembled WGS sequence"/>
</dbReference>
<evidence type="ECO:0000313" key="1">
    <source>
        <dbReference type="EMBL" id="KMM73550.1"/>
    </source>
</evidence>
<dbReference type="EMBL" id="DS268114">
    <property type="protein sequence ID" value="KMM73550.1"/>
    <property type="molecule type" value="Genomic_DNA"/>
</dbReference>